<protein>
    <submittedName>
        <fullName evidence="2">DUF1129 domain-containing protein</fullName>
    </submittedName>
</protein>
<proteinExistence type="predicted"/>
<feature type="transmembrane region" description="Helical" evidence="1">
    <location>
        <begin position="141"/>
        <end position="160"/>
    </location>
</feature>
<feature type="transmembrane region" description="Helical" evidence="1">
    <location>
        <begin position="172"/>
        <end position="192"/>
    </location>
</feature>
<keyword evidence="3" id="KW-1185">Reference proteome</keyword>
<keyword evidence="1" id="KW-1133">Transmembrane helix</keyword>
<dbReference type="EMBL" id="JAOZFE010000004">
    <property type="protein sequence ID" value="MCW0953426.1"/>
    <property type="molecule type" value="Genomic_DNA"/>
</dbReference>
<reference evidence="2 3" key="1">
    <citation type="submission" date="2022-10" db="EMBL/GenBank/DDBJ databases">
        <title>Weissella fermenti sp. nov., isolated from fermented cabbage.</title>
        <authorList>
            <person name="Lee J.K."/>
            <person name="Baek J.H."/>
            <person name="Choi D.G."/>
            <person name="Kim J.M."/>
            <person name="Jeon C.O."/>
        </authorList>
    </citation>
    <scope>NUCLEOTIDE SEQUENCE [LARGE SCALE GENOMIC DNA]</scope>
    <source>
        <strain evidence="2 3">KACC 18534</strain>
    </source>
</reference>
<dbReference type="InterPro" id="IPR009214">
    <property type="entry name" value="DUF1129"/>
</dbReference>
<evidence type="ECO:0000256" key="1">
    <source>
        <dbReference type="SAM" id="Phobius"/>
    </source>
</evidence>
<keyword evidence="1" id="KW-0472">Membrane</keyword>
<sequence>MEETTEVSYPLQTRADFAASGLSKRNQDFIWDVQNQATEAQRNAGLVAQVQKELLAGQKTGQTARQIFGTPQQALGLETKKAQANAPERGYASYGFWPIAIDNALVFFGMFTGMFGLMLLFSGQQMLADGQQNTGSFGLTALILTAVSGGLFFGAWSMIVAPRQDGSQRSMWFRLAATIILFSAWFLAYMSFAFIPLAINPILDGWIYLALAGLTYFGFRRWRQATGIQGGFLGGNQRRR</sequence>
<evidence type="ECO:0000313" key="3">
    <source>
        <dbReference type="Proteomes" id="UP001526225"/>
    </source>
</evidence>
<organism evidence="2 3">
    <name type="scientific">Weissella ceti</name>
    <dbReference type="NCBI Taxonomy" id="759620"/>
    <lineage>
        <taxon>Bacteria</taxon>
        <taxon>Bacillati</taxon>
        <taxon>Bacillota</taxon>
        <taxon>Bacilli</taxon>
        <taxon>Lactobacillales</taxon>
        <taxon>Lactobacillaceae</taxon>
        <taxon>Weissella</taxon>
    </lineage>
</organism>
<evidence type="ECO:0000313" key="2">
    <source>
        <dbReference type="EMBL" id="MCW0953426.1"/>
    </source>
</evidence>
<keyword evidence="1" id="KW-0812">Transmembrane</keyword>
<feature type="transmembrane region" description="Helical" evidence="1">
    <location>
        <begin position="198"/>
        <end position="219"/>
    </location>
</feature>
<dbReference type="Proteomes" id="UP001526225">
    <property type="component" value="Unassembled WGS sequence"/>
</dbReference>
<dbReference type="RefSeq" id="WP_213408940.1">
    <property type="nucleotide sequence ID" value="NZ_CP074441.1"/>
</dbReference>
<dbReference type="Pfam" id="PF06570">
    <property type="entry name" value="DUF1129"/>
    <property type="match status" value="1"/>
</dbReference>
<feature type="transmembrane region" description="Helical" evidence="1">
    <location>
        <begin position="99"/>
        <end position="121"/>
    </location>
</feature>
<name>A0ABT3E4U2_9LACO</name>
<gene>
    <name evidence="2" type="ORF">OIT44_05000</name>
</gene>
<accession>A0ABT3E4U2</accession>
<comment type="caution">
    <text evidence="2">The sequence shown here is derived from an EMBL/GenBank/DDBJ whole genome shotgun (WGS) entry which is preliminary data.</text>
</comment>